<dbReference type="PANTHER" id="PTHR16866:SF2">
    <property type="entry name" value="GASTRIN-RELEASING PEPTIDE"/>
    <property type="match status" value="1"/>
</dbReference>
<keyword evidence="6" id="KW-0165">Cleavage on pair of basic residues</keyword>
<dbReference type="GO" id="GO:0031410">
    <property type="term" value="C:cytoplasmic vesicle"/>
    <property type="evidence" value="ECO:0007669"/>
    <property type="project" value="UniProtKB-SubCell"/>
</dbReference>
<proteinExistence type="inferred from homology"/>
<dbReference type="GeneTree" id="ENSGT00940000174898"/>
<protein>
    <recommendedName>
        <fullName evidence="4">Gastrin-releasing peptide</fullName>
    </recommendedName>
</protein>
<dbReference type="PROSITE" id="PS00257">
    <property type="entry name" value="BOMBESIN"/>
    <property type="match status" value="1"/>
</dbReference>
<keyword evidence="11" id="KW-1185">Reference proteome</keyword>
<keyword evidence="5" id="KW-0964">Secreted</keyword>
<dbReference type="GO" id="GO:0005615">
    <property type="term" value="C:extracellular space"/>
    <property type="evidence" value="ECO:0007669"/>
    <property type="project" value="TreeGrafter"/>
</dbReference>
<keyword evidence="9" id="KW-0968">Cytoplasmic vesicle</keyword>
<dbReference type="AlphaFoldDB" id="A0AAY5K5S7"/>
<evidence type="ECO:0000256" key="3">
    <source>
        <dbReference type="ARBA" id="ARBA00010012"/>
    </source>
</evidence>
<dbReference type="GO" id="GO:0005184">
    <property type="term" value="F:neuropeptide hormone activity"/>
    <property type="evidence" value="ECO:0007669"/>
    <property type="project" value="TreeGrafter"/>
</dbReference>
<reference evidence="10 11" key="1">
    <citation type="submission" date="2020-02" db="EMBL/GenBank/DDBJ databases">
        <title>Esox lucius (northern pike) genome, fEsoLuc1, primary haplotype.</title>
        <authorList>
            <person name="Myers G."/>
            <person name="Karagic N."/>
            <person name="Meyer A."/>
            <person name="Pippel M."/>
            <person name="Reichard M."/>
            <person name="Winkler S."/>
            <person name="Tracey A."/>
            <person name="Sims Y."/>
            <person name="Howe K."/>
            <person name="Rhie A."/>
            <person name="Formenti G."/>
            <person name="Durbin R."/>
            <person name="Fedrigo O."/>
            <person name="Jarvis E.D."/>
        </authorList>
    </citation>
    <scope>NUCLEOTIDE SEQUENCE [LARGE SCALE GENOMIC DNA]</scope>
</reference>
<comment type="subcellular location">
    <subcellularLocation>
        <location evidence="1">Cytoplasmic vesicle</location>
        <location evidence="1">Secretory vesicle lumen</location>
    </subcellularLocation>
    <subcellularLocation>
        <location evidence="2">Secreted</location>
    </subcellularLocation>
</comment>
<reference evidence="10" key="2">
    <citation type="submission" date="2025-08" db="UniProtKB">
        <authorList>
            <consortium name="Ensembl"/>
        </authorList>
    </citation>
    <scope>IDENTIFICATION</scope>
</reference>
<dbReference type="GO" id="GO:0007218">
    <property type="term" value="P:neuropeptide signaling pathway"/>
    <property type="evidence" value="ECO:0007669"/>
    <property type="project" value="InterPro"/>
</dbReference>
<evidence type="ECO:0000256" key="8">
    <source>
        <dbReference type="ARBA" id="ARBA00022815"/>
    </source>
</evidence>
<evidence type="ECO:0000256" key="5">
    <source>
        <dbReference type="ARBA" id="ARBA00022525"/>
    </source>
</evidence>
<reference evidence="10" key="3">
    <citation type="submission" date="2025-09" db="UniProtKB">
        <authorList>
            <consortium name="Ensembl"/>
        </authorList>
    </citation>
    <scope>IDENTIFICATION</scope>
</reference>
<name>A0AAY5K5S7_ESOLU</name>
<dbReference type="Pfam" id="PF02044">
    <property type="entry name" value="Bombesin"/>
    <property type="match status" value="1"/>
</dbReference>
<evidence type="ECO:0000256" key="9">
    <source>
        <dbReference type="ARBA" id="ARBA00023329"/>
    </source>
</evidence>
<evidence type="ECO:0000256" key="2">
    <source>
        <dbReference type="ARBA" id="ARBA00004613"/>
    </source>
</evidence>
<dbReference type="InterPro" id="IPR000874">
    <property type="entry name" value="Bombesin"/>
</dbReference>
<comment type="similarity">
    <text evidence="3">Belongs to the bombesin/neuromedin-B/ranatensin family.</text>
</comment>
<keyword evidence="7" id="KW-0732">Signal</keyword>
<sequence>FFSSIMGDLCRTCTYKTSLWILVSLYHFHVWCIVQRSEASGTVYSRGNHWAVGHLMGKKSLDSLSGSEESNTRDGDYVYVQSAEEEKHLDEYVQPSKLVQAFLRALGGLENQTQRHRRSPFHPELPKMVQKDRERYHKQVSNLTSVP</sequence>
<dbReference type="PANTHER" id="PTHR16866">
    <property type="entry name" value="GASTRIN-RELEASING PEPTIDE"/>
    <property type="match status" value="1"/>
</dbReference>
<evidence type="ECO:0000256" key="7">
    <source>
        <dbReference type="ARBA" id="ARBA00022729"/>
    </source>
</evidence>
<organism evidence="10 11">
    <name type="scientific">Esox lucius</name>
    <name type="common">Northern pike</name>
    <dbReference type="NCBI Taxonomy" id="8010"/>
    <lineage>
        <taxon>Eukaryota</taxon>
        <taxon>Metazoa</taxon>
        <taxon>Chordata</taxon>
        <taxon>Craniata</taxon>
        <taxon>Vertebrata</taxon>
        <taxon>Euteleostomi</taxon>
        <taxon>Actinopterygii</taxon>
        <taxon>Neopterygii</taxon>
        <taxon>Teleostei</taxon>
        <taxon>Protacanthopterygii</taxon>
        <taxon>Esociformes</taxon>
        <taxon>Esocidae</taxon>
        <taxon>Esox</taxon>
    </lineage>
</organism>
<dbReference type="Proteomes" id="UP000265140">
    <property type="component" value="Chromosome 14"/>
</dbReference>
<evidence type="ECO:0000256" key="1">
    <source>
        <dbReference type="ARBA" id="ARBA00004263"/>
    </source>
</evidence>
<keyword evidence="8" id="KW-0027">Amidation</keyword>
<evidence type="ECO:0000256" key="6">
    <source>
        <dbReference type="ARBA" id="ARBA00022685"/>
    </source>
</evidence>
<evidence type="ECO:0000313" key="11">
    <source>
        <dbReference type="Proteomes" id="UP000265140"/>
    </source>
</evidence>
<accession>A0AAY5K5S7</accession>
<dbReference type="Ensembl" id="ENSELUT00000096951.1">
    <property type="protein sequence ID" value="ENSELUP00000081717.1"/>
    <property type="gene ID" value="ENSELUG00000040723.1"/>
</dbReference>
<evidence type="ECO:0000313" key="10">
    <source>
        <dbReference type="Ensembl" id="ENSELUP00000081717.1"/>
    </source>
</evidence>
<evidence type="ECO:0000256" key="4">
    <source>
        <dbReference type="ARBA" id="ARBA00016270"/>
    </source>
</evidence>